<keyword evidence="4 11" id="KW-0328">Glycosyltransferase</keyword>
<feature type="binding site" evidence="11">
    <location>
        <position position="295"/>
    </location>
    <ligand>
        <name>UDP-N-acetyl-alpha-D-glucosamine</name>
        <dbReference type="ChEBI" id="CHEBI:57705"/>
    </ligand>
</feature>
<dbReference type="RefSeq" id="WP_047754229.1">
    <property type="nucleotide sequence ID" value="NZ_CAJUHA010000013.1"/>
</dbReference>
<reference evidence="14 15" key="1">
    <citation type="submission" date="2015-04" db="EMBL/GenBank/DDBJ databases">
        <title>Complete Genome Sequence of Kosmotoga pacifica SLHLJ1.</title>
        <authorList>
            <person name="Jiang L.J."/>
            <person name="Shao Z.Z."/>
            <person name="Jebbar M."/>
        </authorList>
    </citation>
    <scope>NUCLEOTIDE SEQUENCE [LARGE SCALE GENOMIC DNA]</scope>
    <source>
        <strain evidence="14 15">SLHLJ1</strain>
    </source>
</reference>
<dbReference type="SUPFAM" id="SSF53756">
    <property type="entry name" value="UDP-Glycosyltransferase/glycogen phosphorylase"/>
    <property type="match status" value="1"/>
</dbReference>
<organism evidence="14 15">
    <name type="scientific">Kosmotoga pacifica</name>
    <dbReference type="NCBI Taxonomy" id="1330330"/>
    <lineage>
        <taxon>Bacteria</taxon>
        <taxon>Thermotogati</taxon>
        <taxon>Thermotogota</taxon>
        <taxon>Thermotogae</taxon>
        <taxon>Kosmotogales</taxon>
        <taxon>Kosmotogaceae</taxon>
        <taxon>Kosmotoga</taxon>
    </lineage>
</organism>
<protein>
    <recommendedName>
        <fullName evidence="11">UDP-N-acetylglucosamine--N-acetylmuramyl-(pentapeptide) pyrophosphoryl-undecaprenol N-acetylglucosamine transferase</fullName>
        <ecNumber evidence="11">2.4.1.227</ecNumber>
    </recommendedName>
    <alternativeName>
        <fullName evidence="11">Undecaprenyl-PP-MurNAc-pentapeptide-UDPGlcNAc GlcNAc transferase</fullName>
    </alternativeName>
</protein>
<keyword evidence="7 11" id="KW-0573">Peptidoglycan synthesis</keyword>
<comment type="similarity">
    <text evidence="11">Belongs to the glycosyltransferase 28 family. MurG subfamily.</text>
</comment>
<evidence type="ECO:0000256" key="1">
    <source>
        <dbReference type="ARBA" id="ARBA00022475"/>
    </source>
</evidence>
<evidence type="ECO:0000256" key="2">
    <source>
        <dbReference type="ARBA" id="ARBA00022519"/>
    </source>
</evidence>
<feature type="binding site" evidence="11">
    <location>
        <position position="250"/>
    </location>
    <ligand>
        <name>UDP-N-acetyl-alpha-D-glucosamine</name>
        <dbReference type="ChEBI" id="CHEBI:57705"/>
    </ligand>
</feature>
<dbReference type="STRING" id="1330330.IX53_03835"/>
<dbReference type="Pfam" id="PF03033">
    <property type="entry name" value="Glyco_transf_28"/>
    <property type="match status" value="1"/>
</dbReference>
<dbReference type="GO" id="GO:0005886">
    <property type="term" value="C:plasma membrane"/>
    <property type="evidence" value="ECO:0007669"/>
    <property type="project" value="UniProtKB-SubCell"/>
</dbReference>
<keyword evidence="2" id="KW-0997">Cell inner membrane</keyword>
<dbReference type="Gene3D" id="3.40.50.2000">
    <property type="entry name" value="Glycogen Phosphorylase B"/>
    <property type="match status" value="2"/>
</dbReference>
<sequence length="356" mass="40587">MAKYRVVLCGGGTGGHYYPVLSVAQRLAEEYETEFLYFTIAGRLDDERVEMDLPNVRKIPLKLKGLLRPIYNPKNIGIILEHLEQMRLVKEEISKFKPDFLFSSGGYVSFPVVLAAKKLDIPIFLHEQNALPGIANKRLAKYATKVFISFEESASRFGKYAYKTCLTGNPVRKVSMSREEIFNTLEFDPTKPFIVVMGGSQGSDFINEKMLQLYSSICDDDGYQFLHVTGKGSNMEDFRKYPFVRVFEYIPNIHEYMAKADLVISRGGATSVAEIMNYRRKAIIIPWSGAAENHQYYNAVSLEKVGLGYVILENAVTPELLLSRIRDSLRKKTVVVPYEKEPVELIVENLFREESR</sequence>
<evidence type="ECO:0000259" key="12">
    <source>
        <dbReference type="Pfam" id="PF03033"/>
    </source>
</evidence>
<feature type="domain" description="Glycosyltransferase family 28 N-terminal" evidence="12">
    <location>
        <begin position="6"/>
        <end position="148"/>
    </location>
</feature>
<keyword evidence="3 11" id="KW-0132">Cell division</keyword>
<dbReference type="GO" id="GO:0071555">
    <property type="term" value="P:cell wall organization"/>
    <property type="evidence" value="ECO:0007669"/>
    <property type="project" value="UniProtKB-KW"/>
</dbReference>
<comment type="catalytic activity">
    <reaction evidence="11">
        <text>di-trans,octa-cis-undecaprenyl diphospho-N-acetyl-alpha-D-muramoyl-L-alanyl-D-glutamyl-meso-2,6-diaminopimeloyl-D-alanyl-D-alanine + UDP-N-acetyl-alpha-D-glucosamine = di-trans,octa-cis-undecaprenyl diphospho-[N-acetyl-alpha-D-glucosaminyl-(1-&gt;4)]-N-acetyl-alpha-D-muramoyl-L-alanyl-D-glutamyl-meso-2,6-diaminopimeloyl-D-alanyl-D-alanine + UDP + H(+)</text>
        <dbReference type="Rhea" id="RHEA:31227"/>
        <dbReference type="ChEBI" id="CHEBI:15378"/>
        <dbReference type="ChEBI" id="CHEBI:57705"/>
        <dbReference type="ChEBI" id="CHEBI:58223"/>
        <dbReference type="ChEBI" id="CHEBI:61387"/>
        <dbReference type="ChEBI" id="CHEBI:61388"/>
        <dbReference type="EC" id="2.4.1.227"/>
    </reaction>
</comment>
<dbReference type="CDD" id="cd03785">
    <property type="entry name" value="GT28_MurG"/>
    <property type="match status" value="1"/>
</dbReference>
<evidence type="ECO:0000256" key="11">
    <source>
        <dbReference type="HAMAP-Rule" id="MF_00033"/>
    </source>
</evidence>
<dbReference type="GO" id="GO:0051301">
    <property type="term" value="P:cell division"/>
    <property type="evidence" value="ECO:0007669"/>
    <property type="project" value="UniProtKB-KW"/>
</dbReference>
<dbReference type="AlphaFoldDB" id="A0A0G2ZC09"/>
<evidence type="ECO:0000259" key="13">
    <source>
        <dbReference type="Pfam" id="PF04101"/>
    </source>
</evidence>
<evidence type="ECO:0000256" key="3">
    <source>
        <dbReference type="ARBA" id="ARBA00022618"/>
    </source>
</evidence>
<comment type="function">
    <text evidence="11">Cell wall formation. Catalyzes the transfer of a GlcNAc subunit on undecaprenyl-pyrophosphoryl-MurNAc-pentapeptide (lipid intermediate I) to form undecaprenyl-pyrophosphoryl-MurNAc-(pentapeptide)GlcNAc (lipid intermediate II).</text>
</comment>
<dbReference type="InterPro" id="IPR007235">
    <property type="entry name" value="Glyco_trans_28_C"/>
</dbReference>
<proteinExistence type="inferred from homology"/>
<keyword evidence="6 11" id="KW-0133">Cell shape</keyword>
<feature type="binding site" evidence="11">
    <location>
        <position position="172"/>
    </location>
    <ligand>
        <name>UDP-N-acetyl-alpha-D-glucosamine</name>
        <dbReference type="ChEBI" id="CHEBI:57705"/>
    </ligand>
</feature>
<dbReference type="GO" id="GO:0051991">
    <property type="term" value="F:UDP-N-acetyl-D-glucosamine:N-acetylmuramoyl-L-alanyl-D-glutamyl-meso-2,6-diaminopimelyl-D-alanyl-D-alanine-diphosphoundecaprenol 4-beta-N-acetylglucosaminlytransferase activity"/>
    <property type="evidence" value="ECO:0007669"/>
    <property type="project" value="RHEA"/>
</dbReference>
<evidence type="ECO:0000313" key="15">
    <source>
        <dbReference type="Proteomes" id="UP000035159"/>
    </source>
</evidence>
<dbReference type="UniPathway" id="UPA00219"/>
<evidence type="ECO:0000256" key="4">
    <source>
        <dbReference type="ARBA" id="ARBA00022676"/>
    </source>
</evidence>
<comment type="caution">
    <text evidence="11">Lacks conserved residue(s) required for the propagation of feature annotation.</text>
</comment>
<evidence type="ECO:0000256" key="7">
    <source>
        <dbReference type="ARBA" id="ARBA00022984"/>
    </source>
</evidence>
<dbReference type="GO" id="GO:0008360">
    <property type="term" value="P:regulation of cell shape"/>
    <property type="evidence" value="ECO:0007669"/>
    <property type="project" value="UniProtKB-KW"/>
</dbReference>
<feature type="domain" description="Glycosyl transferase family 28 C-terminal" evidence="13">
    <location>
        <begin position="194"/>
        <end position="334"/>
    </location>
</feature>
<dbReference type="PANTHER" id="PTHR21015">
    <property type="entry name" value="UDP-N-ACETYLGLUCOSAMINE--N-ACETYLMURAMYL-(PENTAPEPTIDE) PYROPHOSPHORYL-UNDECAPRENOL N-ACETYLGLUCOSAMINE TRANSFERASE 1"/>
    <property type="match status" value="1"/>
</dbReference>
<name>A0A0G2ZC09_9BACT</name>
<evidence type="ECO:0000256" key="6">
    <source>
        <dbReference type="ARBA" id="ARBA00022960"/>
    </source>
</evidence>
<keyword evidence="9 11" id="KW-0131">Cell cycle</keyword>
<accession>A0A0G2ZC09</accession>
<dbReference type="Proteomes" id="UP000035159">
    <property type="component" value="Chromosome"/>
</dbReference>
<evidence type="ECO:0000256" key="5">
    <source>
        <dbReference type="ARBA" id="ARBA00022679"/>
    </source>
</evidence>
<gene>
    <name evidence="11" type="primary">murG</name>
    <name evidence="14" type="ORF">IX53_03835</name>
</gene>
<keyword evidence="1 11" id="KW-1003">Cell membrane</keyword>
<dbReference type="GO" id="GO:0050511">
    <property type="term" value="F:undecaprenyldiphospho-muramoylpentapeptide beta-N-acetylglucosaminyltransferase activity"/>
    <property type="evidence" value="ECO:0007669"/>
    <property type="project" value="UniProtKB-UniRule"/>
</dbReference>
<keyword evidence="5 11" id="KW-0808">Transferase</keyword>
<feature type="binding site" evidence="11">
    <location>
        <begin position="13"/>
        <end position="15"/>
    </location>
    <ligand>
        <name>UDP-N-acetyl-alpha-D-glucosamine</name>
        <dbReference type="ChEBI" id="CHEBI:57705"/>
    </ligand>
</feature>
<dbReference type="InterPro" id="IPR006009">
    <property type="entry name" value="GlcNAc_MurG"/>
</dbReference>
<dbReference type="GO" id="GO:0005975">
    <property type="term" value="P:carbohydrate metabolic process"/>
    <property type="evidence" value="ECO:0007669"/>
    <property type="project" value="InterPro"/>
</dbReference>
<dbReference type="PATRIC" id="fig|1330330.3.peg.770"/>
<comment type="subcellular location">
    <subcellularLocation>
        <location evidence="11">Cell membrane</location>
        <topology evidence="11">Peripheral membrane protein</topology>
        <orientation evidence="11">Cytoplasmic side</orientation>
    </subcellularLocation>
</comment>
<evidence type="ECO:0000256" key="10">
    <source>
        <dbReference type="ARBA" id="ARBA00023316"/>
    </source>
</evidence>
<dbReference type="HAMAP" id="MF_00033">
    <property type="entry name" value="MurG"/>
    <property type="match status" value="1"/>
</dbReference>
<dbReference type="InterPro" id="IPR004276">
    <property type="entry name" value="GlycoTrans_28_N"/>
</dbReference>
<dbReference type="EC" id="2.4.1.227" evidence="11"/>
<keyword evidence="10 11" id="KW-0961">Cell wall biogenesis/degradation</keyword>
<dbReference type="KEGG" id="kpf:IX53_03835"/>
<evidence type="ECO:0000256" key="8">
    <source>
        <dbReference type="ARBA" id="ARBA00023136"/>
    </source>
</evidence>
<dbReference type="PANTHER" id="PTHR21015:SF22">
    <property type="entry name" value="GLYCOSYLTRANSFERASE"/>
    <property type="match status" value="1"/>
</dbReference>
<keyword evidence="15" id="KW-1185">Reference proteome</keyword>
<dbReference type="OrthoDB" id="9808936at2"/>
<feature type="binding site" evidence="11">
    <location>
        <position position="200"/>
    </location>
    <ligand>
        <name>UDP-N-acetyl-alpha-D-glucosamine</name>
        <dbReference type="ChEBI" id="CHEBI:57705"/>
    </ligand>
</feature>
<dbReference type="Pfam" id="PF04101">
    <property type="entry name" value="Glyco_tran_28_C"/>
    <property type="match status" value="1"/>
</dbReference>
<feature type="binding site" evidence="11">
    <location>
        <position position="129"/>
    </location>
    <ligand>
        <name>UDP-N-acetyl-alpha-D-glucosamine</name>
        <dbReference type="ChEBI" id="CHEBI:57705"/>
    </ligand>
</feature>
<evidence type="ECO:0000313" key="14">
    <source>
        <dbReference type="EMBL" id="AKI97094.1"/>
    </source>
</evidence>
<keyword evidence="8 11" id="KW-0472">Membrane</keyword>
<dbReference type="GO" id="GO:0009252">
    <property type="term" value="P:peptidoglycan biosynthetic process"/>
    <property type="evidence" value="ECO:0007669"/>
    <property type="project" value="UniProtKB-UniRule"/>
</dbReference>
<dbReference type="EMBL" id="CP011232">
    <property type="protein sequence ID" value="AKI97094.1"/>
    <property type="molecule type" value="Genomic_DNA"/>
</dbReference>
<comment type="pathway">
    <text evidence="11">Cell wall biogenesis; peptidoglycan biosynthesis.</text>
</comment>
<evidence type="ECO:0000256" key="9">
    <source>
        <dbReference type="ARBA" id="ARBA00023306"/>
    </source>
</evidence>